<accession>A0ABW0FH89</accession>
<gene>
    <name evidence="2" type="ORF">ACFPK8_09435</name>
</gene>
<evidence type="ECO:0000256" key="1">
    <source>
        <dbReference type="SAM" id="MobiDB-lite"/>
    </source>
</evidence>
<sequence length="433" mass="44259">MTQPTTAPRRPRTVRPRLDAVAAAAVELAREALLEVTEPGQVGEHLRAEASGDRIVTHVFECTMPGYRGWSWVVVVTRAARAKAATVAETALLPGEDAILAPEWEPWSERLKPEDIGADDLLPYRDEDPRLEQGYEATDEEDADAVALWELGLGRPRVLSPQGRAEAAERWIDGDFGPRETSGRGRRGTISANCSSCGFLSKLSGSLRGKFGVCTNEWSPADGKVVHLGFGCGSHSETGQEEADREIPRAGGVVVDELDVELQTSASDEASEATTDAAPNAAPDAASEDAAEKPVDAVVTVGPATGEATPEEPATDAPATDVPATDAPATAAPVTDASAAEVPEADSAEDVQAATPEVQQAAAEAPAANAAPAADDVPAADAAPAADDVPAADAAPEGDADAPAQSTGDTDASGVAGDAPAASEDGDAAPTEA</sequence>
<dbReference type="InterPro" id="IPR021391">
    <property type="entry name" value="DUF3027"/>
</dbReference>
<feature type="compositionally biased region" description="Low complexity" evidence="1">
    <location>
        <begin position="272"/>
        <end position="285"/>
    </location>
</feature>
<feature type="region of interest" description="Disordered" evidence="1">
    <location>
        <begin position="265"/>
        <end position="433"/>
    </location>
</feature>
<feature type="compositionally biased region" description="Low complexity" evidence="1">
    <location>
        <begin position="352"/>
        <end position="404"/>
    </location>
</feature>
<protein>
    <submittedName>
        <fullName evidence="2">DUF3027 domain-containing protein</fullName>
    </submittedName>
</protein>
<feature type="compositionally biased region" description="Low complexity" evidence="1">
    <location>
        <begin position="315"/>
        <end position="340"/>
    </location>
</feature>
<dbReference type="GeneID" id="303295739"/>
<organism evidence="2 3">
    <name type="scientific">Brachybacterium tyrofermentans</name>
    <dbReference type="NCBI Taxonomy" id="47848"/>
    <lineage>
        <taxon>Bacteria</taxon>
        <taxon>Bacillati</taxon>
        <taxon>Actinomycetota</taxon>
        <taxon>Actinomycetes</taxon>
        <taxon>Micrococcales</taxon>
        <taxon>Dermabacteraceae</taxon>
        <taxon>Brachybacterium</taxon>
    </lineage>
</organism>
<proteinExistence type="predicted"/>
<name>A0ABW0FH89_9MICO</name>
<evidence type="ECO:0000313" key="3">
    <source>
        <dbReference type="Proteomes" id="UP001595937"/>
    </source>
</evidence>
<keyword evidence="3" id="KW-1185">Reference proteome</keyword>
<comment type="caution">
    <text evidence="2">The sequence shown here is derived from an EMBL/GenBank/DDBJ whole genome shotgun (WGS) entry which is preliminary data.</text>
</comment>
<reference evidence="3" key="1">
    <citation type="journal article" date="2019" name="Int. J. Syst. Evol. Microbiol.">
        <title>The Global Catalogue of Microorganisms (GCM) 10K type strain sequencing project: providing services to taxonomists for standard genome sequencing and annotation.</title>
        <authorList>
            <consortium name="The Broad Institute Genomics Platform"/>
            <consortium name="The Broad Institute Genome Sequencing Center for Infectious Disease"/>
            <person name="Wu L."/>
            <person name="Ma J."/>
        </authorList>
    </citation>
    <scope>NUCLEOTIDE SEQUENCE [LARGE SCALE GENOMIC DNA]</scope>
    <source>
        <strain evidence="3">CGMCC 1.16455</strain>
    </source>
</reference>
<dbReference type="RefSeq" id="WP_343922004.1">
    <property type="nucleotide sequence ID" value="NZ_BAAAIR010000006.1"/>
</dbReference>
<dbReference type="Pfam" id="PF11228">
    <property type="entry name" value="DUF3027"/>
    <property type="match status" value="1"/>
</dbReference>
<dbReference type="EMBL" id="JBHSLN010000022">
    <property type="protein sequence ID" value="MFC5297730.1"/>
    <property type="molecule type" value="Genomic_DNA"/>
</dbReference>
<evidence type="ECO:0000313" key="2">
    <source>
        <dbReference type="EMBL" id="MFC5297730.1"/>
    </source>
</evidence>
<dbReference type="Proteomes" id="UP001595937">
    <property type="component" value="Unassembled WGS sequence"/>
</dbReference>